<feature type="coiled-coil region" evidence="2">
    <location>
        <begin position="40"/>
        <end position="70"/>
    </location>
</feature>
<reference evidence="5 6" key="1">
    <citation type="submission" date="2018-03" db="EMBL/GenBank/DDBJ databases">
        <authorList>
            <person name="Zhou J."/>
            <person name="Li X."/>
            <person name="Xue M."/>
            <person name="Yin J."/>
        </authorList>
    </citation>
    <scope>NUCLEOTIDE SEQUENCE [LARGE SCALE GENOMIC DNA]</scope>
    <source>
        <strain evidence="5 6">SYSU ZJ2214</strain>
    </source>
</reference>
<evidence type="ECO:0000313" key="5">
    <source>
        <dbReference type="EMBL" id="PTL89070.1"/>
    </source>
</evidence>
<evidence type="ECO:0000313" key="6">
    <source>
        <dbReference type="Proteomes" id="UP000241895"/>
    </source>
</evidence>
<dbReference type="PANTHER" id="PTHR30329:SF20">
    <property type="entry name" value="EXPORTED PROTEIN"/>
    <property type="match status" value="1"/>
</dbReference>
<dbReference type="SUPFAM" id="SSF103088">
    <property type="entry name" value="OmpA-like"/>
    <property type="match status" value="1"/>
</dbReference>
<dbReference type="RefSeq" id="WP_108133724.1">
    <property type="nucleotide sequence ID" value="NZ_PXNS01000017.1"/>
</dbReference>
<dbReference type="Gene3D" id="3.30.1330.60">
    <property type="entry name" value="OmpA-like domain"/>
    <property type="match status" value="1"/>
</dbReference>
<keyword evidence="3" id="KW-1133">Transmembrane helix</keyword>
<proteinExistence type="predicted"/>
<comment type="caution">
    <text evidence="5">The sequence shown here is derived from an EMBL/GenBank/DDBJ whole genome shotgun (WGS) entry which is preliminary data.</text>
</comment>
<dbReference type="InterPro" id="IPR006665">
    <property type="entry name" value="OmpA-like"/>
</dbReference>
<sequence>MSISRRGRPQVDEENPYWMSFSDIMSALLIIFILASVVLIVQVMEIREQLEEQQQEFTEEIQMLRQAEEVRRTILHEAEEELQRRGIRVSVSENDTVLSIPNDILGFDTAEFDLGSQYQDTATQIGKVLAGVILQDDRVDYLDTVFIEGHTDNRSFQGMMGKGNWGLSAFRAISLWQHWLDVLPEDRRLDRLVNQDGQPVFSVSGYAESRPVTKVQETEEELRANRRIDIRFTIRRPTVEDYREVQDAFVGDSQ</sequence>
<dbReference type="EMBL" id="PXNS01000017">
    <property type="protein sequence ID" value="PTL89070.1"/>
    <property type="molecule type" value="Genomic_DNA"/>
</dbReference>
<dbReference type="InterPro" id="IPR050330">
    <property type="entry name" value="Bact_OuterMem_StrucFunc"/>
</dbReference>
<organism evidence="5 6">
    <name type="scientific">Halomonas litopenaei</name>
    <dbReference type="NCBI Taxonomy" id="2109328"/>
    <lineage>
        <taxon>Bacteria</taxon>
        <taxon>Pseudomonadati</taxon>
        <taxon>Pseudomonadota</taxon>
        <taxon>Gammaproteobacteria</taxon>
        <taxon>Oceanospirillales</taxon>
        <taxon>Halomonadaceae</taxon>
        <taxon>Halomonas</taxon>
    </lineage>
</organism>
<accession>A0ABX5IRD4</accession>
<keyword evidence="6" id="KW-1185">Reference proteome</keyword>
<dbReference type="PANTHER" id="PTHR30329">
    <property type="entry name" value="STATOR ELEMENT OF FLAGELLAR MOTOR COMPLEX"/>
    <property type="match status" value="1"/>
</dbReference>
<dbReference type="InterPro" id="IPR036737">
    <property type="entry name" value="OmpA-like_sf"/>
</dbReference>
<gene>
    <name evidence="5" type="ORF">C6W88_19770</name>
</gene>
<keyword evidence="3" id="KW-0812">Transmembrane</keyword>
<keyword evidence="2" id="KW-0175">Coiled coil</keyword>
<evidence type="ECO:0000256" key="1">
    <source>
        <dbReference type="PROSITE-ProRule" id="PRU00473"/>
    </source>
</evidence>
<dbReference type="Proteomes" id="UP000241895">
    <property type="component" value="Unassembled WGS sequence"/>
</dbReference>
<name>A0ABX5IRD4_9GAMM</name>
<dbReference type="PROSITE" id="PS51123">
    <property type="entry name" value="OMPA_2"/>
    <property type="match status" value="1"/>
</dbReference>
<evidence type="ECO:0000259" key="4">
    <source>
        <dbReference type="PROSITE" id="PS51123"/>
    </source>
</evidence>
<evidence type="ECO:0000256" key="3">
    <source>
        <dbReference type="SAM" id="Phobius"/>
    </source>
</evidence>
<evidence type="ECO:0000256" key="2">
    <source>
        <dbReference type="SAM" id="Coils"/>
    </source>
</evidence>
<protein>
    <submittedName>
        <fullName evidence="5">Chemotaxis protein MotB</fullName>
    </submittedName>
</protein>
<feature type="domain" description="OmpA-like" evidence="4">
    <location>
        <begin position="94"/>
        <end position="236"/>
    </location>
</feature>
<feature type="transmembrane region" description="Helical" evidence="3">
    <location>
        <begin position="24"/>
        <end position="44"/>
    </location>
</feature>
<keyword evidence="1 3" id="KW-0472">Membrane</keyword>